<dbReference type="Pfam" id="PF00575">
    <property type="entry name" value="S1"/>
    <property type="match status" value="4"/>
</dbReference>
<dbReference type="PANTHER" id="PTHR10724">
    <property type="entry name" value="30S RIBOSOMAL PROTEIN S1"/>
    <property type="match status" value="1"/>
</dbReference>
<evidence type="ECO:0000256" key="4">
    <source>
        <dbReference type="ARBA" id="ARBA00025604"/>
    </source>
</evidence>
<dbReference type="FunFam" id="2.40.50.140:FF:000051">
    <property type="entry name" value="RNA-binding transcriptional accessory protein"/>
    <property type="match status" value="1"/>
</dbReference>
<dbReference type="SUPFAM" id="SSF50249">
    <property type="entry name" value="Nucleic acid-binding proteins"/>
    <property type="match status" value="4"/>
</dbReference>
<feature type="domain" description="S1 motif" evidence="6">
    <location>
        <begin position="125"/>
        <end position="190"/>
    </location>
</feature>
<feature type="compositionally biased region" description="Basic and acidic residues" evidence="5">
    <location>
        <begin position="370"/>
        <end position="383"/>
    </location>
</feature>
<dbReference type="NCBIfam" id="NF005208">
    <property type="entry name" value="PRK06676.1"/>
    <property type="match status" value="1"/>
</dbReference>
<dbReference type="FunFam" id="2.40.50.140:FF:000103">
    <property type="entry name" value="protein RRP5 homolog"/>
    <property type="match status" value="1"/>
</dbReference>
<accession>A0A847D5X4</accession>
<feature type="domain" description="S1 motif" evidence="6">
    <location>
        <begin position="211"/>
        <end position="279"/>
    </location>
</feature>
<keyword evidence="2 7" id="KW-0689">Ribosomal protein</keyword>
<dbReference type="PROSITE" id="PS50126">
    <property type="entry name" value="S1"/>
    <property type="match status" value="4"/>
</dbReference>
<dbReference type="InterPro" id="IPR003029">
    <property type="entry name" value="S1_domain"/>
</dbReference>
<dbReference type="CDD" id="cd05688">
    <property type="entry name" value="S1_RPS1_repeat_ec3"/>
    <property type="match status" value="1"/>
</dbReference>
<dbReference type="EMBL" id="JAAZCD010000240">
    <property type="protein sequence ID" value="NLD32711.1"/>
    <property type="molecule type" value="Genomic_DNA"/>
</dbReference>
<feature type="domain" description="S1 motif" evidence="6">
    <location>
        <begin position="296"/>
        <end position="365"/>
    </location>
</feature>
<dbReference type="InterPro" id="IPR035104">
    <property type="entry name" value="Ribosomal_protein_S1-like"/>
</dbReference>
<protein>
    <submittedName>
        <fullName evidence="7">30S ribosomal protein S1</fullName>
    </submittedName>
</protein>
<dbReference type="GO" id="GO:0003735">
    <property type="term" value="F:structural constituent of ribosome"/>
    <property type="evidence" value="ECO:0007669"/>
    <property type="project" value="TreeGrafter"/>
</dbReference>
<keyword evidence="3" id="KW-0687">Ribonucleoprotein</keyword>
<dbReference type="SMART" id="SM00316">
    <property type="entry name" value="S1"/>
    <property type="match status" value="4"/>
</dbReference>
<evidence type="ECO:0000259" key="6">
    <source>
        <dbReference type="PROSITE" id="PS50126"/>
    </source>
</evidence>
<dbReference type="GO" id="GO:0006412">
    <property type="term" value="P:translation"/>
    <property type="evidence" value="ECO:0007669"/>
    <property type="project" value="TreeGrafter"/>
</dbReference>
<sequence length="423" mass="46177">MSDYIENPELNEEESNNVEQTMQDVLDEALSIEVGDTVKGEVLSIQDRQAIVGIIGGGVEGVIPYNELSAKPFDEVTEILNVGDVVDLVVIKQIKDKENGSFLLSKRRIDAKIVWKDIQDKFENNEIIEAPVKDVVKGGLVVDVGVRGFVPASMVEDHFVEDFSSYKGKVMTFKIVELEPSENRLILSHKAVVETEKEANKGKLMDELVAGDIVEGTVARLTNFGAFVDLGGVDGLVHISQIAHEHVKNPGDVLAIGQSVKVKILSIDKENGRVSLSIKDTLAGPWDAIAEKAPIGAVLTGVVKRLTSFGAFVEVFPGVEGLVHISQISHQHIATPHEVLQEGQEIQVKVLDAKEDEQRLSLSIKALEEKAANESPADDERKEKKEKKDKKVEEYVADDSDGNFTLADLLGDKLSGLKDDSEA</sequence>
<evidence type="ECO:0000256" key="5">
    <source>
        <dbReference type="SAM" id="MobiDB-lite"/>
    </source>
</evidence>
<comment type="caution">
    <text evidence="7">The sequence shown here is derived from an EMBL/GenBank/DDBJ whole genome shotgun (WGS) entry which is preliminary data.</text>
</comment>
<proteinExistence type="inferred from homology"/>
<evidence type="ECO:0000256" key="3">
    <source>
        <dbReference type="ARBA" id="ARBA00023274"/>
    </source>
</evidence>
<reference evidence="7 8" key="1">
    <citation type="journal article" date="2020" name="Biotechnol. Biofuels">
        <title>New insights from the biogas microbiome by comprehensive genome-resolved metagenomics of nearly 1600 species originating from multiple anaerobic digesters.</title>
        <authorList>
            <person name="Campanaro S."/>
            <person name="Treu L."/>
            <person name="Rodriguez-R L.M."/>
            <person name="Kovalovszki A."/>
            <person name="Ziels R.M."/>
            <person name="Maus I."/>
            <person name="Zhu X."/>
            <person name="Kougias P.G."/>
            <person name="Basile A."/>
            <person name="Luo G."/>
            <person name="Schluter A."/>
            <person name="Konstantinidis K.T."/>
            <person name="Angelidaki I."/>
        </authorList>
    </citation>
    <scope>NUCLEOTIDE SEQUENCE [LARGE SCALE GENOMIC DNA]</scope>
    <source>
        <strain evidence="7">AS07pgkLD_105</strain>
    </source>
</reference>
<comment type="similarity">
    <text evidence="1">Belongs to the bacterial ribosomal protein bS1 family.</text>
</comment>
<dbReference type="Proteomes" id="UP000589373">
    <property type="component" value="Unassembled WGS sequence"/>
</dbReference>
<dbReference type="InterPro" id="IPR050437">
    <property type="entry name" value="Ribos_protein_bS1-like"/>
</dbReference>
<comment type="function">
    <text evidence="4">Binds mRNA; thus facilitating recognition of the initiation point. It is needed to translate mRNA with a short Shine-Dalgarno (SD) purine-rich sequence.</text>
</comment>
<name>A0A847D5X4_9LACT</name>
<dbReference type="GO" id="GO:0005737">
    <property type="term" value="C:cytoplasm"/>
    <property type="evidence" value="ECO:0007669"/>
    <property type="project" value="UniProtKB-ARBA"/>
</dbReference>
<dbReference type="GO" id="GO:0005840">
    <property type="term" value="C:ribosome"/>
    <property type="evidence" value="ECO:0007669"/>
    <property type="project" value="UniProtKB-KW"/>
</dbReference>
<dbReference type="CDD" id="cd04465">
    <property type="entry name" value="S1_RPS1_repeat_ec2_hs2"/>
    <property type="match status" value="1"/>
</dbReference>
<evidence type="ECO:0000313" key="8">
    <source>
        <dbReference type="Proteomes" id="UP000589373"/>
    </source>
</evidence>
<dbReference type="PRINTS" id="PR00681">
    <property type="entry name" value="RIBOSOMALS1"/>
</dbReference>
<evidence type="ECO:0000313" key="7">
    <source>
        <dbReference type="EMBL" id="NLD32711.1"/>
    </source>
</evidence>
<gene>
    <name evidence="7" type="primary">rpsA</name>
    <name evidence="7" type="ORF">GX662_10735</name>
</gene>
<dbReference type="GO" id="GO:1990904">
    <property type="term" value="C:ribonucleoprotein complex"/>
    <property type="evidence" value="ECO:0007669"/>
    <property type="project" value="UniProtKB-KW"/>
</dbReference>
<dbReference type="RefSeq" id="WP_276647637.1">
    <property type="nucleotide sequence ID" value="NZ_CP089787.1"/>
</dbReference>
<dbReference type="Gene3D" id="2.40.50.140">
    <property type="entry name" value="Nucleic acid-binding proteins"/>
    <property type="match status" value="4"/>
</dbReference>
<dbReference type="PANTHER" id="PTHR10724:SF7">
    <property type="entry name" value="SMALL RIBOSOMAL SUBUNIT PROTEIN BS1C"/>
    <property type="match status" value="1"/>
</dbReference>
<dbReference type="AlphaFoldDB" id="A0A847D5X4"/>
<organism evidence="7 8">
    <name type="scientific">Trichococcus flocculiformis</name>
    <dbReference type="NCBI Taxonomy" id="82803"/>
    <lineage>
        <taxon>Bacteria</taxon>
        <taxon>Bacillati</taxon>
        <taxon>Bacillota</taxon>
        <taxon>Bacilli</taxon>
        <taxon>Lactobacillales</taxon>
        <taxon>Carnobacteriaceae</taxon>
        <taxon>Trichococcus</taxon>
    </lineage>
</organism>
<feature type="region of interest" description="Disordered" evidence="5">
    <location>
        <begin position="370"/>
        <end position="394"/>
    </location>
</feature>
<dbReference type="InterPro" id="IPR012340">
    <property type="entry name" value="NA-bd_OB-fold"/>
</dbReference>
<evidence type="ECO:0000256" key="2">
    <source>
        <dbReference type="ARBA" id="ARBA00022980"/>
    </source>
</evidence>
<feature type="domain" description="S1 motif" evidence="6">
    <location>
        <begin position="35"/>
        <end position="107"/>
    </location>
</feature>
<evidence type="ECO:0000256" key="1">
    <source>
        <dbReference type="ARBA" id="ARBA00006767"/>
    </source>
</evidence>
<dbReference type="GO" id="GO:0003729">
    <property type="term" value="F:mRNA binding"/>
    <property type="evidence" value="ECO:0007669"/>
    <property type="project" value="TreeGrafter"/>
</dbReference>